<gene>
    <name evidence="2" type="ORF">KB893_003565</name>
    <name evidence="1" type="ORF">KB893_11550</name>
</gene>
<keyword evidence="3" id="KW-1185">Reference proteome</keyword>
<name>A0A8J7VTX7_9GAMM</name>
<comment type="caution">
    <text evidence="1">The sequence shown here is derived from an EMBL/GenBank/DDBJ whole genome shotgun (WGS) entry which is preliminary data.</text>
</comment>
<reference evidence="1" key="2">
    <citation type="submission" date="2021-04" db="EMBL/GenBank/DDBJ databases">
        <authorList>
            <person name="Karlyshev A.V."/>
        </authorList>
    </citation>
    <scope>NUCLEOTIDE SEQUENCE</scope>
    <source>
        <strain evidence="1">LMG 29479</strain>
    </source>
</reference>
<accession>A0A8J7VTX7</accession>
<dbReference type="Pfam" id="PF09954">
    <property type="entry name" value="DUF2188"/>
    <property type="match status" value="1"/>
</dbReference>
<dbReference type="InterPro" id="IPR018691">
    <property type="entry name" value="DUF2188"/>
</dbReference>
<dbReference type="RefSeq" id="WP_211927060.1">
    <property type="nucleotide sequence ID" value="NZ_JAGQFT020000002.1"/>
</dbReference>
<organism evidence="1">
    <name type="scientific">Coralloluteibacterium stylophorae</name>
    <dbReference type="NCBI Taxonomy" id="1776034"/>
    <lineage>
        <taxon>Bacteria</taxon>
        <taxon>Pseudomonadati</taxon>
        <taxon>Pseudomonadota</taxon>
        <taxon>Gammaproteobacteria</taxon>
        <taxon>Lysobacterales</taxon>
        <taxon>Lysobacteraceae</taxon>
        <taxon>Coralloluteibacterium</taxon>
    </lineage>
</organism>
<evidence type="ECO:0000313" key="2">
    <source>
        <dbReference type="EMBL" id="MBS7456213.1"/>
    </source>
</evidence>
<reference evidence="2 3" key="1">
    <citation type="journal article" date="2021" name="Microbiol. Resour. Announc.">
        <title>Draft Genome Sequence of Coralloluteibacterium stylophorae LMG 29479T.</title>
        <authorList>
            <person name="Karlyshev A.V."/>
            <person name="Kudryashova E.B."/>
            <person name="Ariskina E.V."/>
            <person name="Conroy A.P."/>
            <person name="Abidueva E.Y."/>
        </authorList>
    </citation>
    <scope>NUCLEOTIDE SEQUENCE [LARGE SCALE GENOMIC DNA]</scope>
    <source>
        <strain evidence="2 3">LMG 29479</strain>
    </source>
</reference>
<proteinExistence type="predicted"/>
<dbReference type="AlphaFoldDB" id="A0A8J7VTX7"/>
<dbReference type="Proteomes" id="UP000675747">
    <property type="component" value="Unassembled WGS sequence"/>
</dbReference>
<dbReference type="EMBL" id="JAGQFT010000102">
    <property type="protein sequence ID" value="MBR0563140.1"/>
    <property type="molecule type" value="Genomic_DNA"/>
</dbReference>
<evidence type="ECO:0000313" key="3">
    <source>
        <dbReference type="Proteomes" id="UP000675747"/>
    </source>
</evidence>
<sequence length="82" mass="9142">MKASRCYDVIPANESGWQVHVDGLRAGERFRTRDAAIVAASAQARYEFRMTGASTAVRVLYGLDDLRVERIYTVGHALTRPT</sequence>
<dbReference type="EMBL" id="JAGQFT020000002">
    <property type="protein sequence ID" value="MBS7456213.1"/>
    <property type="molecule type" value="Genomic_DNA"/>
</dbReference>
<protein>
    <submittedName>
        <fullName evidence="1">DUF2188 domain-containing protein</fullName>
    </submittedName>
</protein>
<evidence type="ECO:0000313" key="1">
    <source>
        <dbReference type="EMBL" id="MBR0563140.1"/>
    </source>
</evidence>